<accession>A0A853F0L3</accession>
<sequence length="37" mass="4497">MFRRFIDLSLSENVADHSSIWRFRQLLNTELIIRTFA</sequence>
<dbReference type="Pfam" id="PF05598">
    <property type="entry name" value="DUF772"/>
    <property type="match status" value="1"/>
</dbReference>
<gene>
    <name evidence="2" type="ORF">H0A76_00370</name>
</gene>
<feature type="domain" description="Transposase InsH N-terminal" evidence="1">
    <location>
        <begin position="2"/>
        <end position="25"/>
    </location>
</feature>
<comment type="caution">
    <text evidence="2">The sequence shown here is derived from an EMBL/GenBank/DDBJ whole genome shotgun (WGS) entry which is preliminary data.</text>
</comment>
<organism evidence="2 3">
    <name type="scientific">Candidatus Thiodubiliella endoseptemdiera</name>
    <dbReference type="NCBI Taxonomy" id="2738886"/>
    <lineage>
        <taxon>Bacteria</taxon>
        <taxon>Pseudomonadati</taxon>
        <taxon>Pseudomonadota</taxon>
        <taxon>Gammaproteobacteria</taxon>
        <taxon>Candidatus Pseudothioglobaceae</taxon>
        <taxon>Candidatus Thiodubiliella</taxon>
    </lineage>
</organism>
<dbReference type="EMBL" id="JACCHT010000001">
    <property type="protein sequence ID" value="NYT26491.1"/>
    <property type="molecule type" value="Genomic_DNA"/>
</dbReference>
<evidence type="ECO:0000259" key="1">
    <source>
        <dbReference type="Pfam" id="PF05598"/>
    </source>
</evidence>
<protein>
    <submittedName>
        <fullName evidence="2">Transposase</fullName>
    </submittedName>
</protein>
<evidence type="ECO:0000313" key="3">
    <source>
        <dbReference type="Proteomes" id="UP000568751"/>
    </source>
</evidence>
<reference evidence="2 3" key="1">
    <citation type="submission" date="2020-05" db="EMBL/GenBank/DDBJ databases">
        <title>Horizontal transmission and recombination maintain forever young bacterial symbiont genomes.</title>
        <authorList>
            <person name="Russell S.L."/>
            <person name="Pepper-Tunick E."/>
            <person name="Svedberg J."/>
            <person name="Byrne A."/>
            <person name="Ruelas Castillo J."/>
            <person name="Vollmers C."/>
            <person name="Beinart R.A."/>
            <person name="Corbett-Detig R."/>
        </authorList>
    </citation>
    <scope>NUCLEOTIDE SEQUENCE [LARGE SCALE GENOMIC DNA]</scope>
    <source>
        <strain evidence="2">455</strain>
    </source>
</reference>
<dbReference type="Proteomes" id="UP000568751">
    <property type="component" value="Unassembled WGS sequence"/>
</dbReference>
<dbReference type="AlphaFoldDB" id="A0A853F0L3"/>
<name>A0A853F0L3_9GAMM</name>
<dbReference type="InterPro" id="IPR008490">
    <property type="entry name" value="Transposase_InsH_N"/>
</dbReference>
<evidence type="ECO:0000313" key="2">
    <source>
        <dbReference type="EMBL" id="NYT26491.1"/>
    </source>
</evidence>
<proteinExistence type="predicted"/>